<keyword evidence="7 11" id="KW-0833">Ubl conjugation pathway</keyword>
<dbReference type="Gene3D" id="3.30.2160.10">
    <property type="entry name" value="Hect, E3 ligase catalytic domain"/>
    <property type="match status" value="1"/>
</dbReference>
<evidence type="ECO:0000256" key="7">
    <source>
        <dbReference type="ARBA" id="ARBA00022786"/>
    </source>
</evidence>
<dbReference type="GO" id="GO:0061630">
    <property type="term" value="F:ubiquitin protein ligase activity"/>
    <property type="evidence" value="ECO:0007669"/>
    <property type="project" value="UniProtKB-EC"/>
</dbReference>
<dbReference type="PANTHER" id="PTHR11254:SF67">
    <property type="entry name" value="E3 UBIQUITIN-PROTEIN LIGASE HUWE1"/>
    <property type="match status" value="1"/>
</dbReference>
<feature type="active site" description="Glycyl thioester intermediate" evidence="11">
    <location>
        <position position="3744"/>
    </location>
</feature>
<evidence type="ECO:0000259" key="14">
    <source>
        <dbReference type="PROSITE" id="PS50030"/>
    </source>
</evidence>
<evidence type="ECO:0000256" key="9">
    <source>
        <dbReference type="ARBA" id="ARBA00023242"/>
    </source>
</evidence>
<evidence type="ECO:0000256" key="10">
    <source>
        <dbReference type="ARBA" id="ARBA00034494"/>
    </source>
</evidence>
<dbReference type="InterPro" id="IPR010314">
    <property type="entry name" value="E3_Ub_ligase_DUF913"/>
</dbReference>
<feature type="region of interest" description="Disordered" evidence="13">
    <location>
        <begin position="2917"/>
        <end position="2939"/>
    </location>
</feature>
<comment type="subcellular location">
    <subcellularLocation>
        <location evidence="2">Nucleus</location>
    </subcellularLocation>
</comment>
<evidence type="ECO:0000256" key="2">
    <source>
        <dbReference type="ARBA" id="ARBA00004123"/>
    </source>
</evidence>
<feature type="compositionally biased region" description="Low complexity" evidence="13">
    <location>
        <begin position="132"/>
        <end position="156"/>
    </location>
</feature>
<feature type="compositionally biased region" description="Low complexity" evidence="13">
    <location>
        <begin position="187"/>
        <end position="199"/>
    </location>
</feature>
<dbReference type="InterPro" id="IPR015940">
    <property type="entry name" value="UBA"/>
</dbReference>
<dbReference type="Pfam" id="PF00627">
    <property type="entry name" value="UBA"/>
    <property type="match status" value="1"/>
</dbReference>
<evidence type="ECO:0000256" key="11">
    <source>
        <dbReference type="PROSITE-ProRule" id="PRU00104"/>
    </source>
</evidence>
<keyword evidence="6" id="KW-0808">Transferase</keyword>
<dbReference type="Pfam" id="PF00632">
    <property type="entry name" value="HECT"/>
    <property type="match status" value="1"/>
</dbReference>
<dbReference type="Gene3D" id="1.25.10.10">
    <property type="entry name" value="Leucine-rich Repeat Variant"/>
    <property type="match status" value="1"/>
</dbReference>
<dbReference type="PROSITE" id="PS50237">
    <property type="entry name" value="HECT"/>
    <property type="match status" value="1"/>
</dbReference>
<dbReference type="PANTHER" id="PTHR11254">
    <property type="entry name" value="HECT DOMAIN UBIQUITIN-PROTEIN LIGASE"/>
    <property type="match status" value="1"/>
</dbReference>
<dbReference type="SMART" id="SM00119">
    <property type="entry name" value="HECTc"/>
    <property type="match status" value="1"/>
</dbReference>
<dbReference type="Pfam" id="PF14377">
    <property type="entry name" value="UBM"/>
    <property type="match status" value="2"/>
</dbReference>
<evidence type="ECO:0000256" key="13">
    <source>
        <dbReference type="SAM" id="MobiDB-lite"/>
    </source>
</evidence>
<dbReference type="GO" id="GO:0005634">
    <property type="term" value="C:nucleus"/>
    <property type="evidence" value="ECO:0007669"/>
    <property type="project" value="UniProtKB-SubCell"/>
</dbReference>
<evidence type="ECO:0000313" key="17">
    <source>
        <dbReference type="Proteomes" id="UP000738359"/>
    </source>
</evidence>
<dbReference type="InterPro" id="IPR003903">
    <property type="entry name" value="UIM_dom"/>
</dbReference>
<dbReference type="InterPro" id="IPR035983">
    <property type="entry name" value="Hect_E3_ubiquitin_ligase"/>
</dbReference>
<dbReference type="InterPro" id="IPR016024">
    <property type="entry name" value="ARM-type_fold"/>
</dbReference>
<feature type="compositionally biased region" description="Low complexity" evidence="13">
    <location>
        <begin position="1269"/>
        <end position="1283"/>
    </location>
</feature>
<dbReference type="OrthoDB" id="8068875at2759"/>
<keyword evidence="12" id="KW-0175">Coiled coil</keyword>
<evidence type="ECO:0000256" key="8">
    <source>
        <dbReference type="ARBA" id="ARBA00022816"/>
    </source>
</evidence>
<dbReference type="GO" id="GO:0051028">
    <property type="term" value="P:mRNA transport"/>
    <property type="evidence" value="ECO:0007669"/>
    <property type="project" value="UniProtKB-KW"/>
</dbReference>
<dbReference type="GO" id="GO:0000209">
    <property type="term" value="P:protein polyubiquitination"/>
    <property type="evidence" value="ECO:0007669"/>
    <property type="project" value="TreeGrafter"/>
</dbReference>
<evidence type="ECO:0000256" key="5">
    <source>
        <dbReference type="ARBA" id="ARBA00022448"/>
    </source>
</evidence>
<evidence type="ECO:0000256" key="12">
    <source>
        <dbReference type="SAM" id="Coils"/>
    </source>
</evidence>
<dbReference type="GO" id="GO:0006511">
    <property type="term" value="P:ubiquitin-dependent protein catabolic process"/>
    <property type="evidence" value="ECO:0007669"/>
    <property type="project" value="TreeGrafter"/>
</dbReference>
<keyword evidence="5" id="KW-0813">Transport</keyword>
<comment type="similarity">
    <text evidence="10">Belongs to the UPL family. TOM1/PTR1 subfamily.</text>
</comment>
<dbReference type="InterPro" id="IPR010309">
    <property type="entry name" value="E3_Ub_ligase_DUF908"/>
</dbReference>
<dbReference type="FunFam" id="3.30.2160.10:FF:000001">
    <property type="entry name" value="E3 ubiquitin-protein ligase NEDD4-like"/>
    <property type="match status" value="1"/>
</dbReference>
<dbReference type="InterPro" id="IPR011989">
    <property type="entry name" value="ARM-like"/>
</dbReference>
<evidence type="ECO:0000256" key="1">
    <source>
        <dbReference type="ARBA" id="ARBA00000885"/>
    </source>
</evidence>
<feature type="region of interest" description="Disordered" evidence="13">
    <location>
        <begin position="1746"/>
        <end position="1797"/>
    </location>
</feature>
<dbReference type="FunFam" id="3.90.1750.10:FF:000026">
    <property type="entry name" value="E3 ubiquitin-protein ligase HACE1"/>
    <property type="match status" value="1"/>
</dbReference>
<dbReference type="Pfam" id="PF06012">
    <property type="entry name" value="DUF908"/>
    <property type="match status" value="1"/>
</dbReference>
<feature type="region of interest" description="Disordered" evidence="13">
    <location>
        <begin position="2069"/>
        <end position="2227"/>
    </location>
</feature>
<feature type="compositionally biased region" description="Acidic residues" evidence="13">
    <location>
        <begin position="2114"/>
        <end position="2164"/>
    </location>
</feature>
<feature type="coiled-coil region" evidence="12">
    <location>
        <begin position="1402"/>
        <end position="1429"/>
    </location>
</feature>
<dbReference type="SUPFAM" id="SSF46934">
    <property type="entry name" value="UBA-like"/>
    <property type="match status" value="1"/>
</dbReference>
<feature type="region of interest" description="Disordered" evidence="13">
    <location>
        <begin position="1356"/>
        <end position="1393"/>
    </location>
</feature>
<feature type="region of interest" description="Disordered" evidence="13">
    <location>
        <begin position="1269"/>
        <end position="1336"/>
    </location>
</feature>
<feature type="compositionally biased region" description="Basic and acidic residues" evidence="13">
    <location>
        <begin position="2588"/>
        <end position="2650"/>
    </location>
</feature>
<dbReference type="GO" id="GO:0005737">
    <property type="term" value="C:cytoplasm"/>
    <property type="evidence" value="ECO:0007669"/>
    <property type="project" value="TreeGrafter"/>
</dbReference>
<feature type="region of interest" description="Disordered" evidence="13">
    <location>
        <begin position="130"/>
        <end position="199"/>
    </location>
</feature>
<dbReference type="PROSITE" id="PS50330">
    <property type="entry name" value="UIM"/>
    <property type="match status" value="1"/>
</dbReference>
<dbReference type="InterPro" id="IPR000569">
    <property type="entry name" value="HECT_dom"/>
</dbReference>
<feature type="compositionally biased region" description="Basic and acidic residues" evidence="13">
    <location>
        <begin position="3044"/>
        <end position="3055"/>
    </location>
</feature>
<dbReference type="SUPFAM" id="SSF48371">
    <property type="entry name" value="ARM repeat"/>
    <property type="match status" value="1"/>
</dbReference>
<feature type="compositionally biased region" description="Acidic residues" evidence="13">
    <location>
        <begin position="2277"/>
        <end position="2306"/>
    </location>
</feature>
<keyword evidence="8" id="KW-0509">mRNA transport</keyword>
<evidence type="ECO:0000313" key="16">
    <source>
        <dbReference type="EMBL" id="KAF9960631.1"/>
    </source>
</evidence>
<dbReference type="PROSITE" id="PS50030">
    <property type="entry name" value="UBA"/>
    <property type="match status" value="1"/>
</dbReference>
<feature type="domain" description="HECT" evidence="15">
    <location>
        <begin position="3441"/>
        <end position="3777"/>
    </location>
</feature>
<feature type="compositionally biased region" description="Basic and acidic residues" evidence="13">
    <location>
        <begin position="3101"/>
        <end position="3114"/>
    </location>
</feature>
<feature type="region of interest" description="Disordered" evidence="13">
    <location>
        <begin position="2273"/>
        <end position="2306"/>
    </location>
</feature>
<dbReference type="FunFam" id="3.30.2410.10:FF:000004">
    <property type="entry name" value="E3 ubiquitin-protein ligase HUWE1, variant"/>
    <property type="match status" value="1"/>
</dbReference>
<organism evidence="16 17">
    <name type="scientific">Mortierella alpina</name>
    <name type="common">Oleaginous fungus</name>
    <name type="synonym">Mortierella renispora</name>
    <dbReference type="NCBI Taxonomy" id="64518"/>
    <lineage>
        <taxon>Eukaryota</taxon>
        <taxon>Fungi</taxon>
        <taxon>Fungi incertae sedis</taxon>
        <taxon>Mucoromycota</taxon>
        <taxon>Mortierellomycotina</taxon>
        <taxon>Mortierellomycetes</taxon>
        <taxon>Mortierellales</taxon>
        <taxon>Mortierellaceae</taxon>
        <taxon>Mortierella</taxon>
    </lineage>
</organism>
<accession>A0A9P6J5J3</accession>
<dbReference type="Gene3D" id="3.90.1750.10">
    <property type="entry name" value="Hect, E3 ligase catalytic domains"/>
    <property type="match status" value="1"/>
</dbReference>
<feature type="domain" description="UBA" evidence="14">
    <location>
        <begin position="1207"/>
        <end position="1247"/>
    </location>
</feature>
<feature type="compositionally biased region" description="Polar residues" evidence="13">
    <location>
        <begin position="1285"/>
        <end position="1317"/>
    </location>
</feature>
<comment type="pathway">
    <text evidence="3">Protein modification; protein ubiquitination.</text>
</comment>
<feature type="compositionally biased region" description="Low complexity" evidence="13">
    <location>
        <begin position="3056"/>
        <end position="3073"/>
    </location>
</feature>
<feature type="compositionally biased region" description="Acidic residues" evidence="13">
    <location>
        <begin position="1325"/>
        <end position="1336"/>
    </location>
</feature>
<dbReference type="SUPFAM" id="SSF56204">
    <property type="entry name" value="Hect, E3 ligase catalytic domain"/>
    <property type="match status" value="1"/>
</dbReference>
<feature type="compositionally biased region" description="Polar residues" evidence="13">
    <location>
        <begin position="1782"/>
        <end position="1797"/>
    </location>
</feature>
<dbReference type="SMART" id="SM00165">
    <property type="entry name" value="UBA"/>
    <property type="match status" value="1"/>
</dbReference>
<feature type="region of interest" description="Disordered" evidence="13">
    <location>
        <begin position="2727"/>
        <end position="2749"/>
    </location>
</feature>
<keyword evidence="9" id="KW-0539">Nucleus</keyword>
<comment type="caution">
    <text evidence="16">The sequence shown here is derived from an EMBL/GenBank/DDBJ whole genome shotgun (WGS) entry which is preliminary data.</text>
</comment>
<protein>
    <recommendedName>
        <fullName evidence="4">HECT-type E3 ubiquitin transferase</fullName>
        <ecNumber evidence="4">2.3.2.26</ecNumber>
    </recommendedName>
</protein>
<feature type="compositionally biased region" description="Basic residues" evidence="13">
    <location>
        <begin position="2917"/>
        <end position="2929"/>
    </location>
</feature>
<dbReference type="Pfam" id="PF06025">
    <property type="entry name" value="DUF913"/>
    <property type="match status" value="1"/>
</dbReference>
<name>A0A9P6J5J3_MORAP</name>
<evidence type="ECO:0000256" key="6">
    <source>
        <dbReference type="ARBA" id="ARBA00022679"/>
    </source>
</evidence>
<dbReference type="FunFam" id="3.90.1750.10:FF:000003">
    <property type="entry name" value="E3 ubiquitin-protein ligase UPL1"/>
    <property type="match status" value="1"/>
</dbReference>
<dbReference type="Gene3D" id="1.10.8.10">
    <property type="entry name" value="DNA helicase RuvA subunit, C-terminal domain"/>
    <property type="match status" value="1"/>
</dbReference>
<sequence length="3777" mass="414728">MKKPQPKEFAREDRRLVLAILRFSKLLLESCTNRNLYASYEQLNDLLHTRDLDVLEACLRLLLRPAQRHSAQRSARSIFTVSQDRLFALAHSWGSKELGLDLQQLADSHTAIPRKLTTINFQFYRTVSPSKPTHTSAADAPAAGTTTASSAPSGSGNVASETEPASSAPPATLGKQRRTSTSGPQMSSHSTTTTEVSTPSASLSEGVVVIQASDLGQYGASDYEILNHFIQEYQIPEEHHFQLLSRIRIATGISHPDRRQQLLIIRILAIAVMSHVLSEAVIIEKFFAFEPEIIQSLTDLIHPDHNVPYILQTVALFALDGLAHLRNKQSDVLTAINASASHGVFMYALRKIVAGLDSENAAFPQEFLDAFFALISFIIGSQTGGNMVISAGIVPVLLQILSNKHVSQLRNVTKSVTVLDSLVYGFGTAFTSFCTSGGLNSLVARIKEEVDYALILVNETEASQMSGVISSGKDEDASPVPFERTALMKAMFKFVIHMMQSPGTQEGLRNLIDTTLPGTLKAIMEKPSALGTSIYAHAINTMTSFIHNEPTSLAILQEAKIPQTLLASLSKGIPPSNDVAMNLPGAFGAICLNPVGLEMFTQEFDIKIFFDMFTSIPHVRAFQDSEIASNLGVSIDELVRHQPTLKAKVMAQIIIMLKEVLRTCESGELSKDDLKLCMLQRHRSEDAAPAGEVTWDETSKDDTKDSLVSQLIEGCARFCESFFQNTSNSNDFLKADGIDILMRFYSLPTLPYDVSNTAFFTMSHLIKLLSESNPSASMVAVIKEMNRVLQEVRPLLDSSNPSSDLVQYIDIAGSSDEDVARGNSILRSLISLTGLSGLMSDMYCAPAFSHGRNSSSVLAAFVSAHGDEALAGLGQLHRMCVWETLLLKRALQKNWDDPHSKAKKLSTTVSIPGVADERTDAPAGEDKETAASTPAFDIHSPAAINTKYFKFVLTQIPHYIAPMYHGITKMLFTRRDIESAQRANAFKVADSLSGVLQSHIAWTRIDGGSPIDKFSYLKTMLALLPFLFVDDRSPVTLQTVMVVSFVRTGGLDALFSWLDSYWATATAIQPSSETVLNADQKLVLAEVHGSIEVLLGVLQMMTSTKLLLESSHTSPLMSKDDKNRREDFFEPHEFMVDVRHAILPRIKDMWMDKRLDRCPAVISQLVIQVIINILRAAGEQKPAVSTAAPPVIVGTSTPNIFGARPLVPDATSVGILLDMGFPRSAADLALTRCGNQLERATEYLLTHPEVVAAAIYEQEREESAARAAAVAAANTNEASTESAVGSATENNPEQLSAGTSTEEGGSQSAADPSTQSSSDEHGDEHDEEDDDEDDDEDEMLRQALEMSQTVDISMTEGGSVDASHGQGSGAEGSSPTGVAPPSESTPDDGEAIDVEGDLADDEAKREEEYQAALERYKAHKEELSKARDDLRPLLVARALELAESVDGIIFYVRDLLVLLCKDKDRDNNVVEELVKDLKTFGSTLESSQASATGKMFAVRLRLFALIFSETYIQSKMEEHGIALVPLLMSILTHHIGAQPPKAENAWLPALLLTIEGFLSLTDEPKPVPDETTAEGKAAAQDDKEMTEDIVKPDDRKRLLKHSITLLGQQDLTKDIALAVFRILVRLTRHHALAKEFLDADGLQLIFSTLKPERIGIQGQQNFIVMIMRHIIEDTTTLEAVMEKEIVRWFSQPARARTGDIQSFVRHNNFLGLRDLDAFIAGTLKACKVSKYDSAFRAQQLVLGKTTAAASKPEESGDFGKGEDGTSKGKGKEKAIDDVGGSRSEQQPASAATASAMSEGSRKYSSEISETVIHFLVSELLGTRPGFSPPNPMPTVAVEAGRIVLKEGDHFVHRCFVLQCLNELVVSYPSCSIDLMNYSRRREGKESTAVASKPRTNWLAYLLNDLIPYRGTVVQSTDTELRKHSIESNFASSVLVAMCSNDDDEEEKKPFSDLVQVRRFVIDGIIRSFKDAVASTEPVEVKYGKFLSLSELSSKILGASPSATGTNVKTNEETSVNIVKIMLEKNFITTLTNVLADIDLNYPHAKILVNAVLKPLEHLTRLSLKMSKSADPGVARARRQATPLSGTGSGTASGDDAPDLYRNSSLGMFDGTNIDSEDNDESGDSAEEDEFFDGDDYEEDTASDASDLSEQELDEEDDEDEDLDDVLDRNPFHHHSREVSDDEDDQEDEDEDMEGDDDRELVEALEAELEDQEDDDEEMMEWDADSQPVVLREGEISGMLPVEDDEPHVNDVEYFVSTPQEPGHLHRLHDATAGEVADGMDDDGDEDEDEDQDEHDDEDDEDEDDEDDDIVLLDDAEGFDPVRAPGRGAPWDMTGTFIVNDQDDGMLNGAQVTYYRGRRPRMAGRRLDDRGFLWNDAGGDQGRYMYIEDDDFPLLGAPARSPFLQVSDDVITHPLLSQPRASNAGAPTDAHRRGGLRGLGHGEIITFEELMSGNASQVLGTLMNGGAIRAGHGAFRVELNRGHASALPGVEYAHPHGLASTTGGTATDSAGALTEATSTNKAGDIFSTVHEFVPFTTAQRWSQECRMMYGAAVQDKAARLTNHVINALIPAVKEEHRFKLEREAKEAEQRRKAEAERKRVAEEKRIAEEEAERIKKEEEEKVRVAEEAAAAEREATRSAEEAAARAARGETEETSATAGDSAMEVEENVPSAAAAESATGVEPTPPARRTVMIDGEMVDITDSDIDAEFLEALPEEMRREVYNDYLQSQRPAPSSTRQAAPASSSAQNINPDFLDALPQNMRAELDEIMRGSGLTMDGPAGANSSMPMFDEFTLSRLVPQLRQLYRDGGGGSSAGASSLLEDTSALLDHIPRHYPGLRASREMFASRAAASSSSATSSKTPTAPRDAIQLVDKSSLATLVRLMFLPQPLSKNILNKLLDGGADLAAVDKSFAQMSLRGKHVAKNHSHSKGKGSPPLPTPVPAAVDNVPNLVARRCFEALYYIASFNPQAALFFLNPHDNVTLKRPPGLKKGKGKDKEKIVSSKYPVVLLLDLLERPIFVENTALMEQLMTLLALLCRPLATLTKDESKDNKNEDKATTNQTATTGSATTEPSTAPLAAADSGIEGSSSAPATEGLSSAVAPSEKKDHAEEPKAAETEPPALKAPVIPDHCLQLVVRVLTAGECSSRTFQYTLSVIQNLSVLDGARDVITAELVKVAREVGSGILADIDVLSQTLEGAMSGVDVQGVALEKFSPASSKQAKLLRVLKTIDYMYSRKQAPPTPATTQVNIELAPTLDPEEADAVLPRSMREISTGTHSLSDDEVKVTQIYDSLSFYELWTKVGDTLELVRERTDMTHVATVLLPLIESFMVVCKYVGLRPSTLEKGATESKAESSSTEELFLQFTEKHSKILNIMVRNNPALMSGSFSLLVHNPKMLEFDNKRNYFTQQLHKRNPAREHYGTLQMNVRREMVFVDSFSQLQSRSGEEIKYSKLNVHFHGEEGVDAGGVTREWFQVLARQMFNPDYALFKTSAADKLTYQPNRASWVNSDHLLFFKFIGRVIGKAIYDGRLLDAYFTRSFYKHILGRPVDYRDVEAVDPEYYKSLVWMLENDITDIVEETFSVETDDFGNTKVVDLKPNGRNIPVTEQNKHEYVKYITEQKLTLAIKDQIHAFLQGFHEVIPAHLISIFNEQELELLISGLPDIDVDEWKNCTEYQNYSSSSPQIQNFWRAVRSFDQTERAKLLQFVTGTSKVPLGGFSQLQGISGVQKFQIHKDFSSTKRLPSAHTCFNQLDLPEYETYEELRQQLLTAISECSTGFAFA</sequence>
<evidence type="ECO:0000256" key="3">
    <source>
        <dbReference type="ARBA" id="ARBA00004906"/>
    </source>
</evidence>
<dbReference type="Gene3D" id="3.30.2410.10">
    <property type="entry name" value="Hect, E3 ligase catalytic domain"/>
    <property type="match status" value="1"/>
</dbReference>
<dbReference type="InterPro" id="IPR009060">
    <property type="entry name" value="UBA-like_sf"/>
</dbReference>
<proteinExistence type="inferred from homology"/>
<feature type="compositionally biased region" description="Basic and acidic residues" evidence="13">
    <location>
        <begin position="1751"/>
        <end position="1776"/>
    </location>
</feature>
<feature type="region of interest" description="Disordered" evidence="13">
    <location>
        <begin position="1563"/>
        <end position="1585"/>
    </location>
</feature>
<evidence type="ECO:0000259" key="15">
    <source>
        <dbReference type="PROSITE" id="PS50237"/>
    </source>
</evidence>
<gene>
    <name evidence="16" type="ORF">BGZ70_008530</name>
</gene>
<keyword evidence="17" id="KW-1185">Reference proteome</keyword>
<reference evidence="16" key="1">
    <citation type="journal article" date="2020" name="Fungal Divers.">
        <title>Resolving the Mortierellaceae phylogeny through synthesis of multi-gene phylogenetics and phylogenomics.</title>
        <authorList>
            <person name="Vandepol N."/>
            <person name="Liber J."/>
            <person name="Desiro A."/>
            <person name="Na H."/>
            <person name="Kennedy M."/>
            <person name="Barry K."/>
            <person name="Grigoriev I.V."/>
            <person name="Miller A.N."/>
            <person name="O'Donnell K."/>
            <person name="Stajich J.E."/>
            <person name="Bonito G."/>
        </authorList>
    </citation>
    <scope>NUCLEOTIDE SEQUENCE</scope>
    <source>
        <strain evidence="16">CK1249</strain>
    </source>
</reference>
<feature type="region of interest" description="Disordered" evidence="13">
    <location>
        <begin position="2588"/>
        <end position="2686"/>
    </location>
</feature>
<dbReference type="InterPro" id="IPR025527">
    <property type="entry name" value="HUWE1/Rev1_UBM"/>
</dbReference>
<dbReference type="Proteomes" id="UP000738359">
    <property type="component" value="Unassembled WGS sequence"/>
</dbReference>
<dbReference type="InterPro" id="IPR050409">
    <property type="entry name" value="E3_ubiq-protein_ligase"/>
</dbReference>
<feature type="region of interest" description="Disordered" evidence="13">
    <location>
        <begin position="3044"/>
        <end position="3120"/>
    </location>
</feature>
<dbReference type="EMBL" id="JAAAHY010000619">
    <property type="protein sequence ID" value="KAF9960631.1"/>
    <property type="molecule type" value="Genomic_DNA"/>
</dbReference>
<feature type="compositionally biased region" description="Acidic residues" evidence="13">
    <location>
        <begin position="2179"/>
        <end position="2223"/>
    </location>
</feature>
<comment type="catalytic activity">
    <reaction evidence="1">
        <text>S-ubiquitinyl-[E2 ubiquitin-conjugating enzyme]-L-cysteine + [acceptor protein]-L-lysine = [E2 ubiquitin-conjugating enzyme]-L-cysteine + N(6)-ubiquitinyl-[acceptor protein]-L-lysine.</text>
        <dbReference type="EC" id="2.3.2.26"/>
    </reaction>
</comment>
<dbReference type="CDD" id="cd00078">
    <property type="entry name" value="HECTc"/>
    <property type="match status" value="1"/>
</dbReference>
<evidence type="ECO:0000256" key="4">
    <source>
        <dbReference type="ARBA" id="ARBA00012485"/>
    </source>
</evidence>
<dbReference type="EC" id="2.3.2.26" evidence="4"/>